<protein>
    <submittedName>
        <fullName evidence="2">Transcriptional regulator, IclR family</fullName>
    </submittedName>
</protein>
<proteinExistence type="predicted"/>
<reference evidence="2" key="1">
    <citation type="submission" date="2020-02" db="EMBL/GenBank/DDBJ databases">
        <authorList>
            <person name="Meier V. D."/>
        </authorList>
    </citation>
    <scope>NUCLEOTIDE SEQUENCE</scope>
    <source>
        <strain evidence="2">AVDCRST_MAG54</strain>
    </source>
</reference>
<dbReference type="EMBL" id="CADCTH010000512">
    <property type="protein sequence ID" value="CAA9286309.1"/>
    <property type="molecule type" value="Genomic_DNA"/>
</dbReference>
<feature type="non-terminal residue" evidence="2">
    <location>
        <position position="146"/>
    </location>
</feature>
<feature type="non-terminal residue" evidence="2">
    <location>
        <position position="1"/>
    </location>
</feature>
<feature type="compositionally biased region" description="Low complexity" evidence="1">
    <location>
        <begin position="74"/>
        <end position="107"/>
    </location>
</feature>
<dbReference type="AlphaFoldDB" id="A0A6J4JSG5"/>
<sequence>CCPGCATSPARASSSTAATGWTPRRACASPPPSPPAGCATPSRSACACRWPRGPGPRCWPPGRRCPRRSPTACSRRSAAVAGPRASPSARPASPASRPRSAPPTGRSWPRCRCPARSTAWGDAPAPAGPIPCSRRPAAWRSGSPPT</sequence>
<name>A0A6J4JSG5_9PSEU</name>
<accession>A0A6J4JSG5</accession>
<feature type="compositionally biased region" description="Low complexity" evidence="1">
    <location>
        <begin position="1"/>
        <end position="28"/>
    </location>
</feature>
<evidence type="ECO:0000256" key="1">
    <source>
        <dbReference type="SAM" id="MobiDB-lite"/>
    </source>
</evidence>
<evidence type="ECO:0000313" key="2">
    <source>
        <dbReference type="EMBL" id="CAA9286309.1"/>
    </source>
</evidence>
<gene>
    <name evidence="2" type="ORF">AVDCRST_MAG54-4065</name>
</gene>
<feature type="region of interest" description="Disordered" evidence="1">
    <location>
        <begin position="1"/>
        <end position="146"/>
    </location>
</feature>
<organism evidence="2">
    <name type="scientific">uncultured Actinomycetospora sp</name>
    <dbReference type="NCBI Taxonomy" id="1135996"/>
    <lineage>
        <taxon>Bacteria</taxon>
        <taxon>Bacillati</taxon>
        <taxon>Actinomycetota</taxon>
        <taxon>Actinomycetes</taxon>
        <taxon>Pseudonocardiales</taxon>
        <taxon>Pseudonocardiaceae</taxon>
        <taxon>Actinomycetospora</taxon>
        <taxon>environmental samples</taxon>
    </lineage>
</organism>